<comment type="caution">
    <text evidence="5">The sequence shown here is derived from an EMBL/GenBank/DDBJ whole genome shotgun (WGS) entry which is preliminary data.</text>
</comment>
<gene>
    <name evidence="5" type="ORF">DM860_014117</name>
</gene>
<feature type="transmembrane region" description="Helical" evidence="4">
    <location>
        <begin position="71"/>
        <end position="94"/>
    </location>
</feature>
<keyword evidence="4" id="KW-1133">Transmembrane helix</keyword>
<evidence type="ECO:0000256" key="1">
    <source>
        <dbReference type="ARBA" id="ARBA00004370"/>
    </source>
</evidence>
<name>A0A328DFC4_9ASTE</name>
<organism evidence="5 6">
    <name type="scientific">Cuscuta australis</name>
    <dbReference type="NCBI Taxonomy" id="267555"/>
    <lineage>
        <taxon>Eukaryota</taxon>
        <taxon>Viridiplantae</taxon>
        <taxon>Streptophyta</taxon>
        <taxon>Embryophyta</taxon>
        <taxon>Tracheophyta</taxon>
        <taxon>Spermatophyta</taxon>
        <taxon>Magnoliopsida</taxon>
        <taxon>eudicotyledons</taxon>
        <taxon>Gunneridae</taxon>
        <taxon>Pentapetalae</taxon>
        <taxon>asterids</taxon>
        <taxon>lamiids</taxon>
        <taxon>Solanales</taxon>
        <taxon>Convolvulaceae</taxon>
        <taxon>Cuscuteae</taxon>
        <taxon>Cuscuta</taxon>
        <taxon>Cuscuta subgen. Grammica</taxon>
        <taxon>Cuscuta sect. Cleistogrammica</taxon>
    </lineage>
</organism>
<proteinExistence type="predicted"/>
<dbReference type="GO" id="GO:0005886">
    <property type="term" value="C:plasma membrane"/>
    <property type="evidence" value="ECO:0007669"/>
    <property type="project" value="TreeGrafter"/>
</dbReference>
<evidence type="ECO:0008006" key="7">
    <source>
        <dbReference type="Google" id="ProtNLM"/>
    </source>
</evidence>
<accession>A0A328DFC4</accession>
<keyword evidence="6" id="KW-1185">Reference proteome</keyword>
<feature type="region of interest" description="Disordered" evidence="3">
    <location>
        <begin position="1"/>
        <end position="20"/>
    </location>
</feature>
<protein>
    <recommendedName>
        <fullName evidence="7">Late embryogenesis abundant protein LEA-2 subgroup domain-containing protein</fullName>
    </recommendedName>
</protein>
<dbReference type="Proteomes" id="UP000249390">
    <property type="component" value="Unassembled WGS sequence"/>
</dbReference>
<evidence type="ECO:0000313" key="5">
    <source>
        <dbReference type="EMBL" id="RAL43980.1"/>
    </source>
</evidence>
<dbReference type="GO" id="GO:0098542">
    <property type="term" value="P:defense response to other organism"/>
    <property type="evidence" value="ECO:0007669"/>
    <property type="project" value="InterPro"/>
</dbReference>
<feature type="region of interest" description="Disordered" evidence="3">
    <location>
        <begin position="241"/>
        <end position="274"/>
    </location>
</feature>
<evidence type="ECO:0000256" key="2">
    <source>
        <dbReference type="ARBA" id="ARBA00023136"/>
    </source>
</evidence>
<feature type="compositionally biased region" description="Low complexity" evidence="3">
    <location>
        <begin position="262"/>
        <end position="274"/>
    </location>
</feature>
<dbReference type="InterPro" id="IPR044839">
    <property type="entry name" value="NDR1-like"/>
</dbReference>
<dbReference type="EMBL" id="NQVE01000150">
    <property type="protein sequence ID" value="RAL43980.1"/>
    <property type="molecule type" value="Genomic_DNA"/>
</dbReference>
<evidence type="ECO:0000256" key="3">
    <source>
        <dbReference type="SAM" id="MobiDB-lite"/>
    </source>
</evidence>
<evidence type="ECO:0000256" key="4">
    <source>
        <dbReference type="SAM" id="Phobius"/>
    </source>
</evidence>
<comment type="subcellular location">
    <subcellularLocation>
        <location evidence="1">Membrane</location>
    </subcellularLocation>
</comment>
<reference evidence="5 6" key="1">
    <citation type="submission" date="2018-06" db="EMBL/GenBank/DDBJ databases">
        <title>The Genome of Cuscuta australis (Dodder) Provides Insight into the Evolution of Plant Parasitism.</title>
        <authorList>
            <person name="Liu H."/>
        </authorList>
    </citation>
    <scope>NUCLEOTIDE SEQUENCE [LARGE SCALE GENOMIC DNA]</scope>
    <source>
        <strain evidence="6">cv. Yunnan</strain>
        <tissue evidence="5">Vines</tissue>
    </source>
</reference>
<keyword evidence="2 4" id="KW-0472">Membrane</keyword>
<dbReference type="AlphaFoldDB" id="A0A328DFC4"/>
<dbReference type="PANTHER" id="PTHR31234:SF2">
    <property type="entry name" value="OS05G0199100 PROTEIN"/>
    <property type="match status" value="1"/>
</dbReference>
<evidence type="ECO:0000313" key="6">
    <source>
        <dbReference type="Proteomes" id="UP000249390"/>
    </source>
</evidence>
<keyword evidence="4" id="KW-0812">Transmembrane</keyword>
<dbReference type="PANTHER" id="PTHR31234">
    <property type="entry name" value="LATE EMBRYOGENESIS ABUNDANT (LEA) HYDROXYPROLINE-RICH GLYCOPROTEIN FAMILY"/>
    <property type="match status" value="1"/>
</dbReference>
<sequence length="274" mass="30726">MEERVPPAGGDEGWKGVPPRAPSETYVVQIPRDQVYRVPPPENAKFIQTYRGKQSKNDTNLPKCCCCCCCWFLTPLLFISIAISIFLVIVNVLYPPIPPQFSITRVHYLKNSTVEISLHVENNNARSKVLFGRGGKSGLVFKNHAVATGRFPPSVLLEPRGRKDVDLKLVGDVVNLSRDLRKELNEEGKAKPMTLKVSSVSMEVSSWMKGKKKDATIITCEFKVDSLKKKIEKRAEQLKSRFCRTAGTTEQQHRPPRRRRPSAAPTSRAPGISK</sequence>